<gene>
    <name evidence="7" type="ORF">ACHAWU_007887</name>
</gene>
<dbReference type="AlphaFoldDB" id="A0ABD3MFU0"/>
<dbReference type="InterPro" id="IPR004166">
    <property type="entry name" value="a-kinase_dom"/>
</dbReference>
<dbReference type="Proteomes" id="UP001530293">
    <property type="component" value="Unassembled WGS sequence"/>
</dbReference>
<evidence type="ECO:0000259" key="6">
    <source>
        <dbReference type="PROSITE" id="PS51158"/>
    </source>
</evidence>
<evidence type="ECO:0000313" key="7">
    <source>
        <dbReference type="EMBL" id="KAL3760821.1"/>
    </source>
</evidence>
<accession>A0ABD3MFU0</accession>
<dbReference type="GO" id="GO:0005524">
    <property type="term" value="F:ATP binding"/>
    <property type="evidence" value="ECO:0007669"/>
    <property type="project" value="UniProtKB-KW"/>
</dbReference>
<reference evidence="7 8" key="1">
    <citation type="submission" date="2024-10" db="EMBL/GenBank/DDBJ databases">
        <title>Updated reference genomes for cyclostephanoid diatoms.</title>
        <authorList>
            <person name="Roberts W.R."/>
            <person name="Alverson A.J."/>
        </authorList>
    </citation>
    <scope>NUCLEOTIDE SEQUENCE [LARGE SCALE GENOMIC DNA]</scope>
    <source>
        <strain evidence="7 8">AJA232-27</strain>
    </source>
</reference>
<dbReference type="Gene3D" id="3.20.200.10">
    <property type="entry name" value="MHCK/EF2 kinase"/>
    <property type="match status" value="1"/>
</dbReference>
<dbReference type="SMART" id="SM00811">
    <property type="entry name" value="Alpha_kinase"/>
    <property type="match status" value="1"/>
</dbReference>
<sequence>MSNSSAARTNLTSQCVQINLHDVVGEGHFRLAYSGTYIGGNRNNQEAICKCFKQKYTVLESEFFASDFHAVDRAIQYAEEWNSFCASDETILITRGDIHTIGHKRYLVEPLIRNFTKFTSNNGWMANEGWCGEAMEAFSHYTYHRSSGMMIVCDLQGRYRDDKRWINGRFRTGKSRFELTDIAICSRRRAYGPTDLGEKGIDSFFHNHVCNQFCHVNGRWDRPRSTRQWFPKSSSSSMMNSSQSHLLALANRATFRSGFGGILEEDSDADY</sequence>
<dbReference type="InterPro" id="IPR051852">
    <property type="entry name" value="Alpha-type_PK"/>
</dbReference>
<evidence type="ECO:0000256" key="2">
    <source>
        <dbReference type="ARBA" id="ARBA00022679"/>
    </source>
</evidence>
<keyword evidence="5" id="KW-0067">ATP-binding</keyword>
<keyword evidence="3" id="KW-0547">Nucleotide-binding</keyword>
<name>A0ABD3MFU0_9STRA</name>
<evidence type="ECO:0000256" key="4">
    <source>
        <dbReference type="ARBA" id="ARBA00022777"/>
    </source>
</evidence>
<dbReference type="GO" id="GO:0004674">
    <property type="term" value="F:protein serine/threonine kinase activity"/>
    <property type="evidence" value="ECO:0007669"/>
    <property type="project" value="UniProtKB-KW"/>
</dbReference>
<dbReference type="EMBL" id="JALLBG020000171">
    <property type="protein sequence ID" value="KAL3760821.1"/>
    <property type="molecule type" value="Genomic_DNA"/>
</dbReference>
<keyword evidence="1" id="KW-0723">Serine/threonine-protein kinase</keyword>
<dbReference type="PANTHER" id="PTHR45992:SF11">
    <property type="entry name" value="ALPHA-TYPE PROTEIN KINASE DOMAIN-CONTAINING PROTEIN"/>
    <property type="match status" value="1"/>
</dbReference>
<feature type="domain" description="Alpha-type protein kinase" evidence="6">
    <location>
        <begin position="1"/>
        <end position="225"/>
    </location>
</feature>
<dbReference type="SUPFAM" id="SSF56112">
    <property type="entry name" value="Protein kinase-like (PK-like)"/>
    <property type="match status" value="1"/>
</dbReference>
<dbReference type="PROSITE" id="PS51158">
    <property type="entry name" value="ALPHA_KINASE"/>
    <property type="match status" value="1"/>
</dbReference>
<evidence type="ECO:0000313" key="8">
    <source>
        <dbReference type="Proteomes" id="UP001530293"/>
    </source>
</evidence>
<dbReference type="Pfam" id="PF02816">
    <property type="entry name" value="Alpha_kinase"/>
    <property type="match status" value="1"/>
</dbReference>
<dbReference type="InterPro" id="IPR011009">
    <property type="entry name" value="Kinase-like_dom_sf"/>
</dbReference>
<keyword evidence="2" id="KW-0808">Transferase</keyword>
<dbReference type="PANTHER" id="PTHR45992">
    <property type="entry name" value="EUKARYOTIC ELONGATION FACTOR 2 KINASE-RELATED"/>
    <property type="match status" value="1"/>
</dbReference>
<comment type="caution">
    <text evidence="7">The sequence shown here is derived from an EMBL/GenBank/DDBJ whole genome shotgun (WGS) entry which is preliminary data.</text>
</comment>
<organism evidence="7 8">
    <name type="scientific">Discostella pseudostelligera</name>
    <dbReference type="NCBI Taxonomy" id="259834"/>
    <lineage>
        <taxon>Eukaryota</taxon>
        <taxon>Sar</taxon>
        <taxon>Stramenopiles</taxon>
        <taxon>Ochrophyta</taxon>
        <taxon>Bacillariophyta</taxon>
        <taxon>Coscinodiscophyceae</taxon>
        <taxon>Thalassiosirophycidae</taxon>
        <taxon>Stephanodiscales</taxon>
        <taxon>Stephanodiscaceae</taxon>
        <taxon>Discostella</taxon>
    </lineage>
</organism>
<evidence type="ECO:0000256" key="1">
    <source>
        <dbReference type="ARBA" id="ARBA00022527"/>
    </source>
</evidence>
<evidence type="ECO:0000256" key="5">
    <source>
        <dbReference type="ARBA" id="ARBA00022840"/>
    </source>
</evidence>
<proteinExistence type="predicted"/>
<evidence type="ECO:0000256" key="3">
    <source>
        <dbReference type="ARBA" id="ARBA00022741"/>
    </source>
</evidence>
<keyword evidence="4" id="KW-0418">Kinase</keyword>
<keyword evidence="8" id="KW-1185">Reference proteome</keyword>
<protein>
    <recommendedName>
        <fullName evidence="6">Alpha-type protein kinase domain-containing protein</fullName>
    </recommendedName>
</protein>